<feature type="transmembrane region" description="Helical" evidence="7">
    <location>
        <begin position="112"/>
        <end position="132"/>
    </location>
</feature>
<feature type="transmembrane region" description="Helical" evidence="7">
    <location>
        <begin position="591"/>
        <end position="612"/>
    </location>
</feature>
<reference evidence="8" key="2">
    <citation type="submission" date="2022-06" db="UniProtKB">
        <authorList>
            <consortium name="EnsemblMetazoa"/>
        </authorList>
    </citation>
    <scope>IDENTIFICATION</scope>
</reference>
<dbReference type="PROSITE" id="PS01022">
    <property type="entry name" value="PTR2_1"/>
    <property type="match status" value="1"/>
</dbReference>
<dbReference type="RefSeq" id="XP_016655949.1">
    <property type="nucleotide sequence ID" value="XM_016800460.1"/>
</dbReference>
<feature type="transmembrane region" description="Helical" evidence="7">
    <location>
        <begin position="29"/>
        <end position="46"/>
    </location>
</feature>
<feature type="transmembrane region" description="Helical" evidence="7">
    <location>
        <begin position="348"/>
        <end position="367"/>
    </location>
</feature>
<evidence type="ECO:0000256" key="3">
    <source>
        <dbReference type="ARBA" id="ARBA00022692"/>
    </source>
</evidence>
<dbReference type="OrthoDB" id="8904098at2759"/>
<keyword evidence="6 7" id="KW-0472">Membrane</keyword>
<keyword evidence="9" id="KW-1185">Reference proteome</keyword>
<dbReference type="Pfam" id="PF00854">
    <property type="entry name" value="PTR2"/>
    <property type="match status" value="2"/>
</dbReference>
<feature type="transmembrane region" description="Helical" evidence="7">
    <location>
        <begin position="653"/>
        <end position="672"/>
    </location>
</feature>
<evidence type="ECO:0000313" key="9">
    <source>
        <dbReference type="Proteomes" id="UP000007819"/>
    </source>
</evidence>
<dbReference type="GO" id="GO:0006857">
    <property type="term" value="P:oligopeptide transport"/>
    <property type="evidence" value="ECO:0007669"/>
    <property type="project" value="InterPro"/>
</dbReference>
<comment type="similarity">
    <text evidence="2">Belongs to the major facilitator superfamily. Proton-dependent oligopeptide transporter (POT/PTR) (TC 2.A.17) family.</text>
</comment>
<evidence type="ECO:0000256" key="6">
    <source>
        <dbReference type="ARBA" id="ARBA00023136"/>
    </source>
</evidence>
<dbReference type="InterPro" id="IPR000109">
    <property type="entry name" value="POT_fam"/>
</dbReference>
<dbReference type="Gene3D" id="1.20.1250.20">
    <property type="entry name" value="MFS general substrate transporter like domains"/>
    <property type="match status" value="2"/>
</dbReference>
<accession>A0A8R2H5A2</accession>
<dbReference type="GeneID" id="100160411"/>
<feature type="transmembrane region" description="Helical" evidence="7">
    <location>
        <begin position="624"/>
        <end position="647"/>
    </location>
</feature>
<evidence type="ECO:0000313" key="8">
    <source>
        <dbReference type="EnsemblMetazoa" id="XP_016655949.1"/>
    </source>
</evidence>
<keyword evidence="3 7" id="KW-0812">Transmembrane</keyword>
<dbReference type="AlphaFoldDB" id="A0A8R2H5A2"/>
<dbReference type="Proteomes" id="UP000007819">
    <property type="component" value="Chromosome A2"/>
</dbReference>
<keyword evidence="4" id="KW-0653">Protein transport</keyword>
<dbReference type="InterPro" id="IPR036259">
    <property type="entry name" value="MFS_trans_sf"/>
</dbReference>
<organism evidence="8 9">
    <name type="scientific">Acyrthosiphon pisum</name>
    <name type="common">Pea aphid</name>
    <dbReference type="NCBI Taxonomy" id="7029"/>
    <lineage>
        <taxon>Eukaryota</taxon>
        <taxon>Metazoa</taxon>
        <taxon>Ecdysozoa</taxon>
        <taxon>Arthropoda</taxon>
        <taxon>Hexapoda</taxon>
        <taxon>Insecta</taxon>
        <taxon>Pterygota</taxon>
        <taxon>Neoptera</taxon>
        <taxon>Paraneoptera</taxon>
        <taxon>Hemiptera</taxon>
        <taxon>Sternorrhyncha</taxon>
        <taxon>Aphidomorpha</taxon>
        <taxon>Aphidoidea</taxon>
        <taxon>Aphididae</taxon>
        <taxon>Macrosiphini</taxon>
        <taxon>Acyrthosiphon</taxon>
    </lineage>
</organism>
<dbReference type="GO" id="GO:0016020">
    <property type="term" value="C:membrane"/>
    <property type="evidence" value="ECO:0007669"/>
    <property type="project" value="UniProtKB-SubCell"/>
</dbReference>
<feature type="transmembrane region" description="Helical" evidence="7">
    <location>
        <begin position="190"/>
        <end position="208"/>
    </location>
</feature>
<evidence type="ECO:0000256" key="2">
    <source>
        <dbReference type="ARBA" id="ARBA00005982"/>
    </source>
</evidence>
<keyword evidence="4" id="KW-0571">Peptide transport</keyword>
<dbReference type="PANTHER" id="PTHR11654">
    <property type="entry name" value="OLIGOPEPTIDE TRANSPORTER-RELATED"/>
    <property type="match status" value="1"/>
</dbReference>
<proteinExistence type="inferred from homology"/>
<protein>
    <submittedName>
        <fullName evidence="8">Uncharacterized protein</fullName>
    </submittedName>
</protein>
<evidence type="ECO:0000256" key="7">
    <source>
        <dbReference type="SAM" id="Phobius"/>
    </source>
</evidence>
<dbReference type="KEGG" id="api:100160411"/>
<reference evidence="9" key="1">
    <citation type="submission" date="2010-06" db="EMBL/GenBank/DDBJ databases">
        <authorList>
            <person name="Jiang H."/>
            <person name="Abraham K."/>
            <person name="Ali S."/>
            <person name="Alsbrooks S.L."/>
            <person name="Anim B.N."/>
            <person name="Anosike U.S."/>
            <person name="Attaway T."/>
            <person name="Bandaranaike D.P."/>
            <person name="Battles P.K."/>
            <person name="Bell S.N."/>
            <person name="Bell A.V."/>
            <person name="Beltran B."/>
            <person name="Bickham C."/>
            <person name="Bustamante Y."/>
            <person name="Caleb T."/>
            <person name="Canada A."/>
            <person name="Cardenas V."/>
            <person name="Carter K."/>
            <person name="Chacko J."/>
            <person name="Chandrabose M.N."/>
            <person name="Chavez D."/>
            <person name="Chavez A."/>
            <person name="Chen L."/>
            <person name="Chu H.-S."/>
            <person name="Claassen K.J."/>
            <person name="Cockrell R."/>
            <person name="Collins M."/>
            <person name="Cooper J.A."/>
            <person name="Cree A."/>
            <person name="Curry S.M."/>
            <person name="Da Y."/>
            <person name="Dao M.D."/>
            <person name="Das B."/>
            <person name="Davila M.-L."/>
            <person name="Davy-Carroll L."/>
            <person name="Denson S."/>
            <person name="Dinh H."/>
            <person name="Ebong V.E."/>
            <person name="Edwards J.R."/>
            <person name="Egan A."/>
            <person name="El-Daye J."/>
            <person name="Escobedo L."/>
            <person name="Fernandez S."/>
            <person name="Fernando P.R."/>
            <person name="Flagg N."/>
            <person name="Forbes L.D."/>
            <person name="Fowler R.G."/>
            <person name="Fu Q."/>
            <person name="Gabisi R.A."/>
            <person name="Ganer J."/>
            <person name="Garbino Pronczuk A."/>
            <person name="Garcia R.M."/>
            <person name="Garner T."/>
            <person name="Garrett T.E."/>
            <person name="Gonzalez D.A."/>
            <person name="Hamid H."/>
            <person name="Hawkins E.S."/>
            <person name="Hirani K."/>
            <person name="Hogues M.E."/>
            <person name="Hollins B."/>
            <person name="Hsiao C.-H."/>
            <person name="Jabil R."/>
            <person name="James M.L."/>
            <person name="Jhangiani S.N."/>
            <person name="Johnson B."/>
            <person name="Johnson Q."/>
            <person name="Joshi V."/>
            <person name="Kalu J.B."/>
            <person name="Kam C."/>
            <person name="Kashfia A."/>
            <person name="Keebler J."/>
            <person name="Kisamo H."/>
            <person name="Kovar C.L."/>
            <person name="Lago L.A."/>
            <person name="Lai C.-Y."/>
            <person name="Laidlaw J."/>
            <person name="Lara F."/>
            <person name="Le T.-K."/>
            <person name="Lee S.L."/>
            <person name="Legall F.H."/>
            <person name="Lemon S.J."/>
            <person name="Lewis L.R."/>
            <person name="Li B."/>
            <person name="Liu Y."/>
            <person name="Liu Y.-S."/>
            <person name="Lopez J."/>
            <person name="Lozado R.J."/>
            <person name="Lu J."/>
            <person name="Madu R.C."/>
            <person name="Maheshwari M."/>
            <person name="Maheshwari R."/>
            <person name="Malloy K."/>
            <person name="Martinez E."/>
            <person name="Mathew T."/>
            <person name="Mercado I.C."/>
            <person name="Mercado C."/>
            <person name="Meyer B."/>
            <person name="Montgomery K."/>
            <person name="Morgan M.B."/>
            <person name="Munidasa M."/>
            <person name="Nazareth L.V."/>
            <person name="Nelson J."/>
            <person name="Ng B.M."/>
            <person name="Nguyen N.B."/>
            <person name="Nguyen P.Q."/>
            <person name="Nguyen T."/>
            <person name="Obregon M."/>
            <person name="Okwuonu G.O."/>
            <person name="Onwere C.G."/>
            <person name="Orozco G."/>
            <person name="Parra A."/>
            <person name="Patel S."/>
            <person name="Patil S."/>
            <person name="Perez A."/>
            <person name="Perez Y."/>
            <person name="Pham C."/>
            <person name="Primus E.L."/>
            <person name="Pu L.-L."/>
            <person name="Puazo M."/>
            <person name="Qin X."/>
            <person name="Quiroz J.B."/>
            <person name="Reese J."/>
            <person name="Richards S."/>
            <person name="Rives C.M."/>
            <person name="Robberts R."/>
            <person name="Ruiz S.J."/>
            <person name="Ruiz M.J."/>
            <person name="Santibanez J."/>
            <person name="Schneider B.W."/>
            <person name="Sisson I."/>
            <person name="Smith M."/>
            <person name="Sodergren E."/>
            <person name="Song X.-Z."/>
            <person name="Song B.B."/>
            <person name="Summersgill H."/>
            <person name="Thelus R."/>
            <person name="Thornton R.D."/>
            <person name="Trejos Z.Y."/>
            <person name="Usmani K."/>
            <person name="Vattathil S."/>
            <person name="Villasana D."/>
            <person name="Walker D.L."/>
            <person name="Wang S."/>
            <person name="Wang K."/>
            <person name="White C.S."/>
            <person name="Williams A.C."/>
            <person name="Williamson J."/>
            <person name="Wilson K."/>
            <person name="Woghiren I.O."/>
            <person name="Woodworth J.R."/>
            <person name="Worley K.C."/>
            <person name="Wright R.A."/>
            <person name="Wu W."/>
            <person name="Young L."/>
            <person name="Zhang L."/>
            <person name="Zhang J."/>
            <person name="Zhu Y."/>
            <person name="Muzny D.M."/>
            <person name="Weinstock G."/>
            <person name="Gibbs R.A."/>
        </authorList>
    </citation>
    <scope>NUCLEOTIDE SEQUENCE [LARGE SCALE GENOMIC DNA]</scope>
    <source>
        <strain evidence="9">LSR1</strain>
    </source>
</reference>
<dbReference type="SUPFAM" id="SSF103473">
    <property type="entry name" value="MFS general substrate transporter"/>
    <property type="match status" value="1"/>
</dbReference>
<feature type="transmembrane region" description="Helical" evidence="7">
    <location>
        <begin position="87"/>
        <end position="106"/>
    </location>
</feature>
<name>A0A8R2H5A2_ACYPI</name>
<evidence type="ECO:0000256" key="1">
    <source>
        <dbReference type="ARBA" id="ARBA00004141"/>
    </source>
</evidence>
<keyword evidence="4" id="KW-0813">Transport</keyword>
<evidence type="ECO:0000256" key="5">
    <source>
        <dbReference type="ARBA" id="ARBA00022989"/>
    </source>
</evidence>
<comment type="subcellular location">
    <subcellularLocation>
        <location evidence="1">Membrane</location>
        <topology evidence="1">Multi-pass membrane protein</topology>
    </subcellularLocation>
</comment>
<dbReference type="GO" id="GO:0022857">
    <property type="term" value="F:transmembrane transporter activity"/>
    <property type="evidence" value="ECO:0007669"/>
    <property type="project" value="InterPro"/>
</dbReference>
<evidence type="ECO:0000256" key="4">
    <source>
        <dbReference type="ARBA" id="ARBA00022856"/>
    </source>
</evidence>
<dbReference type="EnsemblMetazoa" id="XM_016800460.2">
    <property type="protein sequence ID" value="XP_016655949.1"/>
    <property type="gene ID" value="LOC100160411"/>
</dbReference>
<dbReference type="InterPro" id="IPR018456">
    <property type="entry name" value="PTR2_symporter_CS"/>
</dbReference>
<feature type="transmembrane region" description="Helical" evidence="7">
    <location>
        <begin position="152"/>
        <end position="170"/>
    </location>
</feature>
<sequence length="708" mass="80254">MERPVKTLTFPKSVWFIVCDELCERFNYFGLRTILVLYLTSVLNYTDDESTMIYHGFIFLSYLMPLFGSILADSYWGQFKTIIRLSIVYALGNIILTGASMANSFTLDSQRLFAIIGLICIALGTGGIKPCVVTFGGDQFQLPEQQDQLTQFFGRFITAIYIGSLISMFLAPELRKSTQCFSRDTCFPLAFGLLSLLMITAIAVFILGRNLYVKRKPENHVIFKTFGCIFYGVRKNIVSSSSNEAHWLDIAGNKYSKTEVSDTKAALEVLYTYIAYPVFWALYEQQGSRWTLQATLMNGKLDGISWEIKPDQMQTVHPLLALLLILSFDRFLRPVLAKFGIRRPIQKLVSGTTMAALAFLLTAVLQYKIFGDSTVIPTTEGQLVVYNGFDCNARILSSSLKFVGNNDIDPLGFAKFKYTPNSDESIVNIKLKLNKSCDAYVNYNNLDTNVIVSRGKSISYFLTSNSENKEVKLRRIDHYDDFIKPKNGHPSLRIIIGDDIEKNGSLALVLSRKNHLSYNISSFTNENFIQVAFGNYNLVHDEGRISSNINLMPATIYTLVIRRNDNDSQGLESKLYATDEGNYLHILWQTPQYLCMILADVMFIATSIEFMYTQAPPRIKSFMSACYLMTHSIGNLVVVVVSALSFRKQEHEYLFFSGLMLADTLLLAYLSYNYKYKAFEQRLNDNNDDQDDVDNVVTNQSELQLDGK</sequence>
<feature type="transmembrane region" description="Helical" evidence="7">
    <location>
        <begin position="52"/>
        <end position="75"/>
    </location>
</feature>
<keyword evidence="5 7" id="KW-1133">Transmembrane helix</keyword>